<dbReference type="InterPro" id="IPR049050">
    <property type="entry name" value="nSTAND3"/>
</dbReference>
<dbReference type="Pfam" id="PF20720">
    <property type="entry name" value="nSTAND3"/>
    <property type="match status" value="1"/>
</dbReference>
<evidence type="ECO:0000313" key="4">
    <source>
        <dbReference type="Proteomes" id="UP000683360"/>
    </source>
</evidence>
<dbReference type="SUPFAM" id="SSF52540">
    <property type="entry name" value="P-loop containing nucleoside triphosphate hydrolases"/>
    <property type="match status" value="1"/>
</dbReference>
<evidence type="ECO:0000259" key="1">
    <source>
        <dbReference type="Pfam" id="PF18738"/>
    </source>
</evidence>
<gene>
    <name evidence="3" type="ORF">MEDL_14895</name>
</gene>
<dbReference type="AlphaFoldDB" id="A0A8S3QTJ1"/>
<sequence>MCIVGSSVSSSDMDVTLMVCLLRNIAKIQIQDVLPKPSDTSECADLSRIKYYRNYITHSSDGKLDDCVYSEIWKNVCEAIGRLSKQTLRDECDALRFAELDCSLREFYMQLCKTIEMEEKVKDLERELMHPIPKTLRDKIDQDMAEWAKDDSRYIKTSSMTVILEKIRNKSFVVITGSPGMGKTITARNICLKLRDIDGYTILPIREPAKILEYSTKEIKLLIFIDDFVEHFHWIS</sequence>
<dbReference type="Gene3D" id="3.40.50.300">
    <property type="entry name" value="P-loop containing nucleotide triphosphate hydrolases"/>
    <property type="match status" value="1"/>
</dbReference>
<dbReference type="InterPro" id="IPR027417">
    <property type="entry name" value="P-loop_NTPase"/>
</dbReference>
<name>A0A8S3QTJ1_MYTED</name>
<comment type="caution">
    <text evidence="3">The sequence shown here is derived from an EMBL/GenBank/DDBJ whole genome shotgun (WGS) entry which is preliminary data.</text>
</comment>
<protein>
    <recommendedName>
        <fullName evidence="5">DZIP3-like HEPN domain-containing protein</fullName>
    </recommendedName>
</protein>
<dbReference type="Pfam" id="PF18738">
    <property type="entry name" value="HEPN_DZIP3"/>
    <property type="match status" value="1"/>
</dbReference>
<dbReference type="InterPro" id="IPR041249">
    <property type="entry name" value="HEPN_DZIP3"/>
</dbReference>
<reference evidence="3" key="1">
    <citation type="submission" date="2021-03" db="EMBL/GenBank/DDBJ databases">
        <authorList>
            <person name="Bekaert M."/>
        </authorList>
    </citation>
    <scope>NUCLEOTIDE SEQUENCE</scope>
</reference>
<evidence type="ECO:0000259" key="2">
    <source>
        <dbReference type="Pfam" id="PF20720"/>
    </source>
</evidence>
<evidence type="ECO:0008006" key="5">
    <source>
        <dbReference type="Google" id="ProtNLM"/>
    </source>
</evidence>
<organism evidence="3 4">
    <name type="scientific">Mytilus edulis</name>
    <name type="common">Blue mussel</name>
    <dbReference type="NCBI Taxonomy" id="6550"/>
    <lineage>
        <taxon>Eukaryota</taxon>
        <taxon>Metazoa</taxon>
        <taxon>Spiralia</taxon>
        <taxon>Lophotrochozoa</taxon>
        <taxon>Mollusca</taxon>
        <taxon>Bivalvia</taxon>
        <taxon>Autobranchia</taxon>
        <taxon>Pteriomorphia</taxon>
        <taxon>Mytilida</taxon>
        <taxon>Mytiloidea</taxon>
        <taxon>Mytilidae</taxon>
        <taxon>Mytilinae</taxon>
        <taxon>Mytilus</taxon>
    </lineage>
</organism>
<accession>A0A8S3QTJ1</accession>
<keyword evidence="4" id="KW-1185">Reference proteome</keyword>
<dbReference type="EMBL" id="CAJPWZ010000736">
    <property type="protein sequence ID" value="CAG2200228.1"/>
    <property type="molecule type" value="Genomic_DNA"/>
</dbReference>
<feature type="domain" description="Novel STAND NTPase 3" evidence="2">
    <location>
        <begin position="154"/>
        <end position="231"/>
    </location>
</feature>
<dbReference type="OrthoDB" id="10398083at2759"/>
<feature type="domain" description="DZIP3-like HEPN" evidence="1">
    <location>
        <begin position="5"/>
        <end position="107"/>
    </location>
</feature>
<proteinExistence type="predicted"/>
<dbReference type="Proteomes" id="UP000683360">
    <property type="component" value="Unassembled WGS sequence"/>
</dbReference>
<evidence type="ECO:0000313" key="3">
    <source>
        <dbReference type="EMBL" id="CAG2200228.1"/>
    </source>
</evidence>